<dbReference type="GO" id="GO:0051028">
    <property type="term" value="P:mRNA transport"/>
    <property type="evidence" value="ECO:0007669"/>
    <property type="project" value="UniProtKB-KW"/>
</dbReference>
<dbReference type="InParanoid" id="A0A6J3DIC9"/>
<feature type="compositionally biased region" description="Low complexity" evidence="12">
    <location>
        <begin position="182"/>
        <end position="193"/>
    </location>
</feature>
<dbReference type="GO" id="GO:0006417">
    <property type="term" value="P:regulation of translation"/>
    <property type="evidence" value="ECO:0007669"/>
    <property type="project" value="UniProtKB-KW"/>
</dbReference>
<proteinExistence type="inferred from homology"/>
<dbReference type="SUPFAM" id="SSF54791">
    <property type="entry name" value="Eukaryotic type KH-domain (KH-domain type I)"/>
    <property type="match status" value="4"/>
</dbReference>
<evidence type="ECO:0000259" key="13">
    <source>
        <dbReference type="PROSITE" id="PS50102"/>
    </source>
</evidence>
<dbReference type="SMART" id="SM00360">
    <property type="entry name" value="RRM"/>
    <property type="match status" value="2"/>
</dbReference>
<dbReference type="FunFam" id="3.30.70.330:FF:000099">
    <property type="entry name" value="insulin-like growth factor 2 mRNA-binding protein 3 isoform X1"/>
    <property type="match status" value="1"/>
</dbReference>
<dbReference type="RefSeq" id="XP_032049098.1">
    <property type="nucleotide sequence ID" value="XM_032193207.1"/>
</dbReference>
<dbReference type="Pfam" id="PF00013">
    <property type="entry name" value="KH_1"/>
    <property type="match status" value="4"/>
</dbReference>
<keyword evidence="9 11" id="KW-0694">RNA-binding</keyword>
<evidence type="ECO:0000256" key="12">
    <source>
        <dbReference type="SAM" id="MobiDB-lite"/>
    </source>
</evidence>
<dbReference type="FunFam" id="3.30.1370.10:FF:000026">
    <property type="entry name" value="Insulin-like growth factor 2 mRNA-binding protein 3"/>
    <property type="match status" value="1"/>
</dbReference>
<dbReference type="Pfam" id="PF00076">
    <property type="entry name" value="RRM_1"/>
    <property type="match status" value="2"/>
</dbReference>
<evidence type="ECO:0000256" key="9">
    <source>
        <dbReference type="ARBA" id="ARBA00022884"/>
    </source>
</evidence>
<dbReference type="InterPro" id="IPR035979">
    <property type="entry name" value="RBD_domain_sf"/>
</dbReference>
<dbReference type="GO" id="GO:0005737">
    <property type="term" value="C:cytoplasm"/>
    <property type="evidence" value="ECO:0007669"/>
    <property type="project" value="UniProtKB-SubCell"/>
</dbReference>
<reference evidence="15" key="1">
    <citation type="submission" date="2025-08" db="UniProtKB">
        <authorList>
            <consortium name="RefSeq"/>
        </authorList>
    </citation>
    <scope>IDENTIFICATION</scope>
    <source>
        <tissue evidence="15">Lung</tissue>
    </source>
</reference>
<dbReference type="Proteomes" id="UP000504639">
    <property type="component" value="Chromosome 9"/>
</dbReference>
<keyword evidence="10" id="KW-0539">Nucleus</keyword>
<dbReference type="AlphaFoldDB" id="A0A6J3DIC9"/>
<evidence type="ECO:0000256" key="4">
    <source>
        <dbReference type="ARBA" id="ARBA00022448"/>
    </source>
</evidence>
<evidence type="ECO:0000313" key="15">
    <source>
        <dbReference type="RefSeq" id="XP_032049098.1"/>
    </source>
</evidence>
<feature type="region of interest" description="Disordered" evidence="12">
    <location>
        <begin position="160"/>
        <end position="196"/>
    </location>
</feature>
<dbReference type="SUPFAM" id="SSF54928">
    <property type="entry name" value="RNA-binding domain, RBD"/>
    <property type="match status" value="1"/>
</dbReference>
<feature type="domain" description="RRM" evidence="13">
    <location>
        <begin position="86"/>
        <end position="161"/>
    </location>
</feature>
<dbReference type="SMART" id="SM00322">
    <property type="entry name" value="KH"/>
    <property type="match status" value="4"/>
</dbReference>
<dbReference type="CDD" id="cd22497">
    <property type="entry name" value="KH-I_IGF2BP2_rpt3"/>
    <property type="match status" value="1"/>
</dbReference>
<dbReference type="CDD" id="cd22491">
    <property type="entry name" value="KH-I_IGF2BP2_rpt1"/>
    <property type="match status" value="1"/>
</dbReference>
<dbReference type="KEGG" id="aful:116492447"/>
<dbReference type="CTD" id="10644"/>
<dbReference type="InterPro" id="IPR004087">
    <property type="entry name" value="KH_dom"/>
</dbReference>
<keyword evidence="14" id="KW-1185">Reference proteome</keyword>
<name>A0A6J3DIC9_AYTFU</name>
<dbReference type="GeneID" id="116492447"/>
<dbReference type="CDD" id="cd12629">
    <property type="entry name" value="RRM2_IGF2BP2"/>
    <property type="match status" value="1"/>
</dbReference>
<evidence type="ECO:0000256" key="6">
    <source>
        <dbReference type="ARBA" id="ARBA00022737"/>
    </source>
</evidence>
<dbReference type="GO" id="GO:0005634">
    <property type="term" value="C:nucleus"/>
    <property type="evidence" value="ECO:0007669"/>
    <property type="project" value="UniProtKB-SubCell"/>
</dbReference>
<dbReference type="SMR" id="A0A6J3DIC9"/>
<dbReference type="CDD" id="cd22500">
    <property type="entry name" value="KH-I_IGF2BP2_rpt4"/>
    <property type="match status" value="1"/>
</dbReference>
<evidence type="ECO:0000256" key="1">
    <source>
        <dbReference type="ARBA" id="ARBA00004123"/>
    </source>
</evidence>
<gene>
    <name evidence="15" type="primary">IGF2BP2</name>
</gene>
<dbReference type="PANTHER" id="PTHR10288">
    <property type="entry name" value="KH DOMAIN CONTAINING RNA BINDING PROTEIN"/>
    <property type="match status" value="1"/>
</dbReference>
<dbReference type="PROSITE" id="PS50102">
    <property type="entry name" value="RRM"/>
    <property type="match status" value="2"/>
</dbReference>
<evidence type="ECO:0000256" key="7">
    <source>
        <dbReference type="ARBA" id="ARBA00022816"/>
    </source>
</evidence>
<evidence type="ECO:0000256" key="8">
    <source>
        <dbReference type="ARBA" id="ARBA00022845"/>
    </source>
</evidence>
<dbReference type="InterPro" id="IPR000504">
    <property type="entry name" value="RRM_dom"/>
</dbReference>
<keyword evidence="4" id="KW-0813">Transport</keyword>
<dbReference type="Gene3D" id="3.30.310.210">
    <property type="match status" value="1"/>
</dbReference>
<dbReference type="PROSITE" id="PS50084">
    <property type="entry name" value="KH_TYPE_1"/>
    <property type="match status" value="4"/>
</dbReference>
<dbReference type="GO" id="GO:0003723">
    <property type="term" value="F:RNA binding"/>
    <property type="evidence" value="ECO:0007669"/>
    <property type="project" value="UniProtKB-UniRule"/>
</dbReference>
<keyword evidence="6" id="KW-0677">Repeat</keyword>
<feature type="domain" description="RRM" evidence="13">
    <location>
        <begin position="7"/>
        <end position="80"/>
    </location>
</feature>
<evidence type="ECO:0000256" key="3">
    <source>
        <dbReference type="ARBA" id="ARBA00009094"/>
    </source>
</evidence>
<dbReference type="Gene3D" id="3.30.70.330">
    <property type="match status" value="2"/>
</dbReference>
<dbReference type="FunFam" id="3.30.310.210:FF:000001">
    <property type="entry name" value="insulin-like growth factor 2 mRNA-binding protein 1 isoform X1"/>
    <property type="match status" value="1"/>
</dbReference>
<accession>A0A6J3DIC9</accession>
<evidence type="ECO:0000256" key="2">
    <source>
        <dbReference type="ARBA" id="ARBA00004496"/>
    </source>
</evidence>
<sequence>MKRRRMNKLYIGNLSPAATADDLKRLFGDRKLPLAGQVLLKSGYAFVDFPDQNWAIRAIETLSGKAELHGKVLEVDYSVPKKLRSRKIQIRNIPPHLQWEVLDGLLAQYGTVENVEQVNTDTETAVVNVTYATKEEAKVAIEKLSGHQLESYSFKVSYIPDEEVSSPPPPQRSRRGGHSSREQGSSPGGSSQPKQLDFPLRMLVPTQFVGAIIGKEGLTIKNLTKQTQSKVDIHRKENAGAAEKPITIHATPEGCSEACRMILDIMQKEADETKSAEEIPLKILAHNSLVGRLIGKEGRNLKKIEQDTGTKITISPLQDLTIYNPERTITVKGSTEACSNAEVEIMKKLREAYENDVVAVNQQANLIPGLNLSALGIFSTGLSMLPSSAGARGAAAATPYHPFASSSAYLSGLYGASPVGAFPHQHPLPEQEVVNLFIPTQAVGAIIGKKGQHIKQLARFAGASIKIAPAEGPDASERMVIITGPPEAQFKAQGRIFGKLKEENFFNPKEEVKLEAHIKVPSFAAGRVIGKGGKTVNELQNLTSAEVIVPRDQTPDENEEVIVKIIGHFFASQTAQRKIREIVQQVKQQEQKHAQGAPASQHSK</sequence>
<protein>
    <submittedName>
        <fullName evidence="15">Insulin-like growth factor 2 mRNA-binding protein 2 isoform X1</fullName>
    </submittedName>
</protein>
<dbReference type="InterPro" id="IPR012677">
    <property type="entry name" value="Nucleotide-bd_a/b_plait_sf"/>
</dbReference>
<keyword evidence="8" id="KW-0810">Translation regulation</keyword>
<comment type="subcellular location">
    <subcellularLocation>
        <location evidence="2">Cytoplasm</location>
    </subcellularLocation>
    <subcellularLocation>
        <location evidence="1">Nucleus</location>
    </subcellularLocation>
</comment>
<keyword evidence="7" id="KW-0509">mRNA transport</keyword>
<keyword evidence="5" id="KW-0963">Cytoplasm</keyword>
<evidence type="ECO:0000256" key="11">
    <source>
        <dbReference type="PROSITE-ProRule" id="PRU00176"/>
    </source>
</evidence>
<evidence type="ECO:0000313" key="14">
    <source>
        <dbReference type="Proteomes" id="UP000504639"/>
    </source>
</evidence>
<dbReference type="InterPro" id="IPR036612">
    <property type="entry name" value="KH_dom_type_1_sf"/>
</dbReference>
<dbReference type="FunFam" id="3.30.1370.10:FF:000027">
    <property type="entry name" value="insulin-like growth factor 2 mRNA-binding protein 3 isoform X1"/>
    <property type="match status" value="1"/>
</dbReference>
<dbReference type="Gene3D" id="3.30.1370.10">
    <property type="entry name" value="K Homology domain, type 1"/>
    <property type="match status" value="2"/>
</dbReference>
<dbReference type="InterPro" id="IPR004088">
    <property type="entry name" value="KH_dom_type_1"/>
</dbReference>
<comment type="similarity">
    <text evidence="3">Belongs to the RRM IMP/VICKZ family.</text>
</comment>
<organism evidence="14 15">
    <name type="scientific">Aythya fuligula</name>
    <name type="common">Tufted duck</name>
    <name type="synonym">Anas fuligula</name>
    <dbReference type="NCBI Taxonomy" id="219594"/>
    <lineage>
        <taxon>Eukaryota</taxon>
        <taxon>Metazoa</taxon>
        <taxon>Chordata</taxon>
        <taxon>Craniata</taxon>
        <taxon>Vertebrata</taxon>
        <taxon>Euteleostomi</taxon>
        <taxon>Archelosauria</taxon>
        <taxon>Archosauria</taxon>
        <taxon>Dinosauria</taxon>
        <taxon>Saurischia</taxon>
        <taxon>Theropoda</taxon>
        <taxon>Coelurosauria</taxon>
        <taxon>Aves</taxon>
        <taxon>Neognathae</taxon>
        <taxon>Galloanserae</taxon>
        <taxon>Anseriformes</taxon>
        <taxon>Anatidae</taxon>
        <taxon>Aythyinae</taxon>
        <taxon>Aythya</taxon>
    </lineage>
</organism>
<evidence type="ECO:0000256" key="10">
    <source>
        <dbReference type="ARBA" id="ARBA00023242"/>
    </source>
</evidence>
<evidence type="ECO:0000256" key="5">
    <source>
        <dbReference type="ARBA" id="ARBA00022490"/>
    </source>
</evidence>